<evidence type="ECO:0000313" key="2">
    <source>
        <dbReference type="Proteomes" id="UP000036987"/>
    </source>
</evidence>
<dbReference type="GO" id="GO:0005975">
    <property type="term" value="P:carbohydrate metabolic process"/>
    <property type="evidence" value="ECO:0007669"/>
    <property type="project" value="InterPro"/>
</dbReference>
<dbReference type="InterPro" id="IPR016024">
    <property type="entry name" value="ARM-type_fold"/>
</dbReference>
<dbReference type="OMA" id="VECALVM"/>
<protein>
    <submittedName>
        <fullName evidence="1">HEAT repeat-containing protein</fullName>
    </submittedName>
</protein>
<gene>
    <name evidence="1" type="ORF">ZOSMA_214G00010</name>
</gene>
<keyword evidence="2" id="KW-1185">Reference proteome</keyword>
<dbReference type="SUPFAM" id="SSF48371">
    <property type="entry name" value="ARM repeat"/>
    <property type="match status" value="1"/>
</dbReference>
<comment type="caution">
    <text evidence="1">The sequence shown here is derived from an EMBL/GenBank/DDBJ whole genome shotgun (WGS) entry which is preliminary data.</text>
</comment>
<dbReference type="EMBL" id="LFYR01000769">
    <property type="protein sequence ID" value="KMZ69414.1"/>
    <property type="molecule type" value="Genomic_DNA"/>
</dbReference>
<dbReference type="PANTHER" id="PTHR46975:SF2">
    <property type="entry name" value="PROTEIN SWEETIE"/>
    <property type="match status" value="1"/>
</dbReference>
<dbReference type="STRING" id="29655.A0A0K9PKC7"/>
<dbReference type="PANTHER" id="PTHR46975">
    <property type="entry name" value="PROTEIN SWEETIE"/>
    <property type="match status" value="1"/>
</dbReference>
<organism evidence="1 2">
    <name type="scientific">Zostera marina</name>
    <name type="common">Eelgrass</name>
    <dbReference type="NCBI Taxonomy" id="29655"/>
    <lineage>
        <taxon>Eukaryota</taxon>
        <taxon>Viridiplantae</taxon>
        <taxon>Streptophyta</taxon>
        <taxon>Embryophyta</taxon>
        <taxon>Tracheophyta</taxon>
        <taxon>Spermatophyta</taxon>
        <taxon>Magnoliopsida</taxon>
        <taxon>Liliopsida</taxon>
        <taxon>Zosteraceae</taxon>
        <taxon>Zostera</taxon>
    </lineage>
</organism>
<sequence length="908" mass="99172">MANSGGSAAIPLSRLGVLVAQLESIAASARQQPPDPLLCFDLLSELVSAIDEEPKKAVVHCQRKCEDALYSLLILGVRRPVRRLASLAMVRIIAKGDSISVYSRVSSLQGWLIDSKRSEPLSCAGAAQCLGELYHFFGRKITSGLTETANIAAKLMRFHEDFVRQDALQMLHNAIEGSAGSSASSAYSETFRVIMRHGLGDKMFVVRLVAAKCLKTFANIGGPGLGTSELENAASYCVKALEDPISSVRDAFAEALGALIALGMNPETQVNQKGKNNSLPAKKFEGGLHKHLVLPFIRASGIWAKEMRLGLTLSWVFFLQVVQIKYDLPHSELQNIALQAMDMLNGNPSLDTHALACVLYIIRVGATNQMSEPIQRSFLVQLAIQLESSGFTPSKGIATLRILSYLLEVLGEVPIEFKEVLDNTVVAALSNSSLNVRIEAALTLRGLAEVDPICVGGLISYGVTTLNAFRESVSFEKGERLKFELDSLHGQATVLAALVSISPRLLLGYPAKLPRSLFDVSKKMLTEYSRNHVVARMEKEVGWQLLASLIASMPKEELEDQVFDVLLLWTGIFGIPPEDELQQSEDIISEIRVLSVAVEALTVFIRSFVSPSMTAVDGGVLLQPVLVYLSGALSYISSLSAKQLENINSTLDLFTIRTLQAYSSLSDPISYKGDHARIIQICTSPFRYPCGCETSSYLRLLLDKKDACLGPWIHGRDWFEDELRAFEGGEDGILPCVWENHTSTFPQPETTSKMLVNQMLLCFGDVFAIQDSHGKLLLLNTIDNCLKTGKKQSWHATSITNACVGLLSGLKTLLSLRPQVLEIEILSSIQAIFQSIIAEGEICASQRRASSEGFGFLARLGTDLFTARMTRLLLGELVSATDPFYIGSLSLSLGCIHRRPSTLADLIQ</sequence>
<evidence type="ECO:0000313" key="1">
    <source>
        <dbReference type="EMBL" id="KMZ69414.1"/>
    </source>
</evidence>
<dbReference type="Proteomes" id="UP000036987">
    <property type="component" value="Unassembled WGS sequence"/>
</dbReference>
<dbReference type="InterPro" id="IPR044218">
    <property type="entry name" value="SWEETIE"/>
</dbReference>
<name>A0A0K9PKC7_ZOSMR</name>
<dbReference type="OrthoDB" id="782550at2759"/>
<proteinExistence type="predicted"/>
<accession>A0A0K9PKC7</accession>
<reference evidence="2" key="1">
    <citation type="journal article" date="2016" name="Nature">
        <title>The genome of the seagrass Zostera marina reveals angiosperm adaptation to the sea.</title>
        <authorList>
            <person name="Olsen J.L."/>
            <person name="Rouze P."/>
            <person name="Verhelst B."/>
            <person name="Lin Y.-C."/>
            <person name="Bayer T."/>
            <person name="Collen J."/>
            <person name="Dattolo E."/>
            <person name="De Paoli E."/>
            <person name="Dittami S."/>
            <person name="Maumus F."/>
            <person name="Michel G."/>
            <person name="Kersting A."/>
            <person name="Lauritano C."/>
            <person name="Lohaus R."/>
            <person name="Toepel M."/>
            <person name="Tonon T."/>
            <person name="Vanneste K."/>
            <person name="Amirebrahimi M."/>
            <person name="Brakel J."/>
            <person name="Bostroem C."/>
            <person name="Chovatia M."/>
            <person name="Grimwood J."/>
            <person name="Jenkins J.W."/>
            <person name="Jueterbock A."/>
            <person name="Mraz A."/>
            <person name="Stam W.T."/>
            <person name="Tice H."/>
            <person name="Bornberg-Bauer E."/>
            <person name="Green P.J."/>
            <person name="Pearson G.A."/>
            <person name="Procaccini G."/>
            <person name="Duarte C.M."/>
            <person name="Schmutz J."/>
            <person name="Reusch T.B.H."/>
            <person name="Van de Peer Y."/>
        </authorList>
    </citation>
    <scope>NUCLEOTIDE SEQUENCE [LARGE SCALE GENOMIC DNA]</scope>
    <source>
        <strain evidence="2">cv. Finnish</strain>
    </source>
</reference>
<dbReference type="InterPro" id="IPR011989">
    <property type="entry name" value="ARM-like"/>
</dbReference>
<dbReference type="Gene3D" id="1.25.10.10">
    <property type="entry name" value="Leucine-rich Repeat Variant"/>
    <property type="match status" value="1"/>
</dbReference>
<dbReference type="AlphaFoldDB" id="A0A0K9PKC7"/>